<dbReference type="SUPFAM" id="SSF52172">
    <property type="entry name" value="CheY-like"/>
    <property type="match status" value="1"/>
</dbReference>
<dbReference type="PROSITE" id="PS50110">
    <property type="entry name" value="RESPONSE_REGULATORY"/>
    <property type="match status" value="1"/>
</dbReference>
<dbReference type="RefSeq" id="WP_075774383.1">
    <property type="nucleotide sequence ID" value="NZ_CP019437.1"/>
</dbReference>
<gene>
    <name evidence="4" type="ORF">BMG03_07750</name>
</gene>
<dbReference type="Proteomes" id="UP000185622">
    <property type="component" value="Chromosome"/>
</dbReference>
<dbReference type="InterPro" id="IPR011006">
    <property type="entry name" value="CheY-like_superfamily"/>
</dbReference>
<feature type="modified residue" description="4-aspartylphosphate" evidence="2">
    <location>
        <position position="54"/>
    </location>
</feature>
<evidence type="ECO:0000313" key="5">
    <source>
        <dbReference type="Proteomes" id="UP000185622"/>
    </source>
</evidence>
<dbReference type="InterPro" id="IPR001789">
    <property type="entry name" value="Sig_transdc_resp-reg_receiver"/>
</dbReference>
<dbReference type="Pfam" id="PF00072">
    <property type="entry name" value="Response_reg"/>
    <property type="match status" value="1"/>
</dbReference>
<dbReference type="EMBL" id="CP019437">
    <property type="protein sequence ID" value="AQS47704.1"/>
    <property type="molecule type" value="Genomic_DNA"/>
</dbReference>
<evidence type="ECO:0000313" key="4">
    <source>
        <dbReference type="EMBL" id="AQS47704.1"/>
    </source>
</evidence>
<feature type="domain" description="Response regulatory" evidence="3">
    <location>
        <begin position="5"/>
        <end position="121"/>
    </location>
</feature>
<accession>A0ABN4XBQ7</accession>
<evidence type="ECO:0000256" key="1">
    <source>
        <dbReference type="ARBA" id="ARBA00022553"/>
    </source>
</evidence>
<sequence length="131" mass="13928">MAQRQVLLIEDEPHIAEAIRFILTRAGWTVSVLEDGARAMARITGDPPDAIILDLMLPGRSGLEILADMRADAALRDLPVLMLSARGQGRDRDAATRAGATAFLAKPFANGDVLDQLEAITGGGAARREPA</sequence>
<keyword evidence="1 2" id="KW-0597">Phosphoprotein</keyword>
<keyword evidence="5" id="KW-1185">Reference proteome</keyword>
<dbReference type="CDD" id="cd17574">
    <property type="entry name" value="REC_OmpR"/>
    <property type="match status" value="1"/>
</dbReference>
<evidence type="ECO:0000256" key="2">
    <source>
        <dbReference type="PROSITE-ProRule" id="PRU00169"/>
    </source>
</evidence>
<dbReference type="SMART" id="SM00448">
    <property type="entry name" value="REC"/>
    <property type="match status" value="1"/>
</dbReference>
<protein>
    <submittedName>
        <fullName evidence="4">Two-component system response regulator</fullName>
    </submittedName>
</protein>
<organism evidence="4 5">
    <name type="scientific">Thioclava nitratireducens</name>
    <dbReference type="NCBI Taxonomy" id="1915078"/>
    <lineage>
        <taxon>Bacteria</taxon>
        <taxon>Pseudomonadati</taxon>
        <taxon>Pseudomonadota</taxon>
        <taxon>Alphaproteobacteria</taxon>
        <taxon>Rhodobacterales</taxon>
        <taxon>Paracoccaceae</taxon>
        <taxon>Thioclava</taxon>
    </lineage>
</organism>
<dbReference type="PANTHER" id="PTHR44591">
    <property type="entry name" value="STRESS RESPONSE REGULATOR PROTEIN 1"/>
    <property type="match status" value="1"/>
</dbReference>
<evidence type="ECO:0000259" key="3">
    <source>
        <dbReference type="PROSITE" id="PS50110"/>
    </source>
</evidence>
<name>A0ABN4XBQ7_9RHOB</name>
<dbReference type="InterPro" id="IPR050595">
    <property type="entry name" value="Bact_response_regulator"/>
</dbReference>
<reference evidence="4 5" key="1">
    <citation type="submission" date="2017-01" db="EMBL/GenBank/DDBJ databases">
        <title>The complete genome sequence of a sulfur-oxidizing marine bacterium Thioclava sp. 25B10_4T.</title>
        <authorList>
            <person name="Liu Y."/>
            <person name="Lai Q."/>
            <person name="Shao Z."/>
        </authorList>
    </citation>
    <scope>NUCLEOTIDE SEQUENCE [LARGE SCALE GENOMIC DNA]</scope>
    <source>
        <strain evidence="4 5">25B10_4</strain>
    </source>
</reference>
<dbReference type="Gene3D" id="3.40.50.2300">
    <property type="match status" value="1"/>
</dbReference>
<proteinExistence type="predicted"/>
<dbReference type="PANTHER" id="PTHR44591:SF22">
    <property type="entry name" value="CHEY SUBFAMILY"/>
    <property type="match status" value="1"/>
</dbReference>